<feature type="compositionally biased region" description="Basic and acidic residues" evidence="7">
    <location>
        <begin position="2104"/>
        <end position="2118"/>
    </location>
</feature>
<evidence type="ECO:0000259" key="10">
    <source>
        <dbReference type="PROSITE" id="PS52019"/>
    </source>
</evidence>
<evidence type="ECO:0000313" key="12">
    <source>
        <dbReference type="Proteomes" id="UP000694395"/>
    </source>
</evidence>
<dbReference type="Pfam" id="PF00109">
    <property type="entry name" value="ketoacyl-synt"/>
    <property type="match status" value="1"/>
</dbReference>
<comment type="pathway">
    <text evidence="1">Lipid metabolism; fatty acid biosynthesis.</text>
</comment>
<dbReference type="InterPro" id="IPR018201">
    <property type="entry name" value="Ketoacyl_synth_AS"/>
</dbReference>
<dbReference type="Pfam" id="PF08659">
    <property type="entry name" value="KR"/>
    <property type="match status" value="1"/>
</dbReference>
<dbReference type="InterPro" id="IPR016036">
    <property type="entry name" value="Malonyl_transacylase_ACP-bd"/>
</dbReference>
<reference evidence="11" key="3">
    <citation type="submission" date="2025-09" db="UniProtKB">
        <authorList>
            <consortium name="Ensembl"/>
        </authorList>
    </citation>
    <scope>IDENTIFICATION</scope>
</reference>
<dbReference type="CDD" id="cd05274">
    <property type="entry name" value="KR_FAS_SDR_x"/>
    <property type="match status" value="1"/>
</dbReference>
<dbReference type="InterPro" id="IPR032821">
    <property type="entry name" value="PKS_assoc"/>
</dbReference>
<dbReference type="GeneTree" id="ENSGT00940000164060"/>
<dbReference type="Proteomes" id="UP000694395">
    <property type="component" value="Chromosome 15"/>
</dbReference>
<dbReference type="Pfam" id="PF16197">
    <property type="entry name" value="KAsynt_C_assoc"/>
    <property type="match status" value="1"/>
</dbReference>
<dbReference type="SMART" id="SM00825">
    <property type="entry name" value="PKS_KS"/>
    <property type="match status" value="1"/>
</dbReference>
<dbReference type="InterPro" id="IPR011032">
    <property type="entry name" value="GroES-like_sf"/>
</dbReference>
<feature type="domain" description="Ketosynthase family 3 (KS3)" evidence="9">
    <location>
        <begin position="18"/>
        <end position="442"/>
    </location>
</feature>
<dbReference type="InterPro" id="IPR036736">
    <property type="entry name" value="ACP-like_sf"/>
</dbReference>
<keyword evidence="2" id="KW-0596">Phosphopantetheine</keyword>
<feature type="region of interest" description="N-terminal hotdog fold" evidence="6">
    <location>
        <begin position="897"/>
        <end position="1018"/>
    </location>
</feature>
<feature type="region of interest" description="Disordered" evidence="7">
    <location>
        <begin position="2096"/>
        <end position="2118"/>
    </location>
</feature>
<feature type="domain" description="PKS/mFAS DH" evidence="10">
    <location>
        <begin position="897"/>
        <end position="1178"/>
    </location>
</feature>
<dbReference type="Pfam" id="PF21089">
    <property type="entry name" value="PKS_DH_N"/>
    <property type="match status" value="1"/>
</dbReference>
<dbReference type="Pfam" id="PF14765">
    <property type="entry name" value="PS-DH"/>
    <property type="match status" value="1"/>
</dbReference>
<organism evidence="11 12">
    <name type="scientific">Oncorhynchus mykiss</name>
    <name type="common">Rainbow trout</name>
    <name type="synonym">Salmo gairdneri</name>
    <dbReference type="NCBI Taxonomy" id="8022"/>
    <lineage>
        <taxon>Eukaryota</taxon>
        <taxon>Metazoa</taxon>
        <taxon>Chordata</taxon>
        <taxon>Craniata</taxon>
        <taxon>Vertebrata</taxon>
        <taxon>Euteleostomi</taxon>
        <taxon>Actinopterygii</taxon>
        <taxon>Neopterygii</taxon>
        <taxon>Teleostei</taxon>
        <taxon>Protacanthopterygii</taxon>
        <taxon>Salmoniformes</taxon>
        <taxon>Salmonidae</taxon>
        <taxon>Salmoninae</taxon>
        <taxon>Oncorhynchus</taxon>
    </lineage>
</organism>
<dbReference type="PANTHER" id="PTHR45681:SF8">
    <property type="entry name" value="CARRIER DOMAIN-CONTAINING PROTEIN"/>
    <property type="match status" value="1"/>
</dbReference>
<dbReference type="InterPro" id="IPR014030">
    <property type="entry name" value="Ketoacyl_synth_N"/>
</dbReference>
<dbReference type="InterPro" id="IPR016039">
    <property type="entry name" value="Thiolase-like"/>
</dbReference>
<dbReference type="Gene3D" id="3.40.50.720">
    <property type="entry name" value="NAD(P)-binding Rossmann-like Domain"/>
    <property type="match status" value="2"/>
</dbReference>
<proteinExistence type="predicted"/>
<dbReference type="InterPro" id="IPR014043">
    <property type="entry name" value="Acyl_transferase_dom"/>
</dbReference>
<dbReference type="PROSITE" id="PS00606">
    <property type="entry name" value="KS3_1"/>
    <property type="match status" value="1"/>
</dbReference>
<dbReference type="GO" id="GO:0006633">
    <property type="term" value="P:fatty acid biosynthetic process"/>
    <property type="evidence" value="ECO:0007669"/>
    <property type="project" value="UniProtKB-UniPathway"/>
</dbReference>
<dbReference type="InterPro" id="IPR001227">
    <property type="entry name" value="Ac_transferase_dom_sf"/>
</dbReference>
<dbReference type="Gene3D" id="3.40.366.10">
    <property type="entry name" value="Malonyl-Coenzyme A Acyl Carrier Protein, domain 2"/>
    <property type="match status" value="1"/>
</dbReference>
<dbReference type="CDD" id="cd00833">
    <property type="entry name" value="PKS"/>
    <property type="match status" value="1"/>
</dbReference>
<dbReference type="SUPFAM" id="SSF52151">
    <property type="entry name" value="FabD/lysophospholipase-like"/>
    <property type="match status" value="1"/>
</dbReference>
<dbReference type="Gene3D" id="3.90.180.10">
    <property type="entry name" value="Medium-chain alcohol dehydrogenases, catalytic domain"/>
    <property type="match status" value="1"/>
</dbReference>
<dbReference type="PROSITE" id="PS52004">
    <property type="entry name" value="KS3_2"/>
    <property type="match status" value="1"/>
</dbReference>
<dbReference type="InterPro" id="IPR042104">
    <property type="entry name" value="PKS_dehydratase_sf"/>
</dbReference>
<name>A0A8C7REA9_ONCMY</name>
<dbReference type="Gene3D" id="1.10.1200.10">
    <property type="entry name" value="ACP-like"/>
    <property type="match status" value="1"/>
</dbReference>
<keyword evidence="4" id="KW-0808">Transferase</keyword>
<evidence type="ECO:0000256" key="3">
    <source>
        <dbReference type="ARBA" id="ARBA00022553"/>
    </source>
</evidence>
<dbReference type="SMART" id="SM00827">
    <property type="entry name" value="PKS_AT"/>
    <property type="match status" value="1"/>
</dbReference>
<dbReference type="Pfam" id="PF00550">
    <property type="entry name" value="PP-binding"/>
    <property type="match status" value="1"/>
</dbReference>
<feature type="active site" description="Proton donor; for dehydratase activity" evidence="6">
    <location>
        <position position="1096"/>
    </location>
</feature>
<feature type="region of interest" description="C-terminal hotdog fold" evidence="6">
    <location>
        <begin position="1034"/>
        <end position="1178"/>
    </location>
</feature>
<dbReference type="InterPro" id="IPR049900">
    <property type="entry name" value="PKS_mFAS_DH"/>
</dbReference>
<evidence type="ECO:0000256" key="2">
    <source>
        <dbReference type="ARBA" id="ARBA00022450"/>
    </source>
</evidence>
<dbReference type="SUPFAM" id="SSF53901">
    <property type="entry name" value="Thiolase-like"/>
    <property type="match status" value="1"/>
</dbReference>
<dbReference type="Gene3D" id="3.10.129.110">
    <property type="entry name" value="Polyketide synthase dehydratase"/>
    <property type="match status" value="1"/>
</dbReference>
<evidence type="ECO:0000256" key="1">
    <source>
        <dbReference type="ARBA" id="ARBA00005194"/>
    </source>
</evidence>
<dbReference type="PANTHER" id="PTHR45681">
    <property type="entry name" value="POLYKETIDE SYNTHASE 44-RELATED"/>
    <property type="match status" value="1"/>
</dbReference>
<sequence>MPVRSLHFLTGVKMGDAEDDIAVVGIGCNFPGGEGLDSFWKVLLEGKNCAVPIPTERFDCSQWYDPDDNKVGKSRTAKAALIDGFNLFDHKFFGITETEVEQMDPQQKYLLQCTYRALENAGIPMEKANGTRTGVFLGLMNRDYEQSAGSVNPNIINHCTGTGLAMSLASNRVSYVFNFTGPSMSIDSACSSSLVALHFACQAIRQGDCEMALCGGVSCIIQPRVFVALSKAKMISPEGTSKPFSSRADGYGRGEGCGVILLKPLKQALKENDHVWGIIRKTAVNQDGRTVTPITKPSMVQQEELLRRIYSQSDLSSVQYIEAHGTGTPVGDPIEAGSISKVIAKARPPGSETLRIGSVKGNIGHTESAAGVAGLIKVLLMMKHEIIVPSLFYSEDSASIDAKALNVKVPTEAEKWGDSVERVAGINNFGFGGTNAHVIVKQHKQSQVSRKSGRKSHKYFVLSASSEKSISMMMEDTIKQIDKDNKVDLEALAYTSACRRSHLKHKYKKAFRTSSLVDLKDQLKSSLSKTPYPSYSDPRLVFVFCGNGVTYQGMCKELLKHEPVFREKIREVEMLFQMFNNMSILERLESESESKDFSNPDVVQPLLFAIQVGIASLFKHWGIKPDAILGHSVGEVAAAHCSGLLSLEDAVKVIYFRSTLQSKVTGGKMLVVSNMAVSEVLNLLPPYLNKVCLAASNSPQSCTLAGDADAIDSLHQKLSSSVKSKNLFLHVLDVPAAYHSQMMDPILSQIEDSIGSLQVNHVETELFSTVTGKEVEQPDFSAGKYWARNIREPVSFEQAVRSATKDKNNVVFVEIGPRRALQRNIQETLGNDTIVMSSVQPEKDHETMLTTVSKLFESGVQIDWDQFYRGCEALPTHFPVYQFDSTQRDVIIPASKINTAGTHPVLTQTGSEGNSFSCDLFSDSVSYLHEHKHNGVAIVPGAFYTELGLSAFMLSAKPKVPLNTLQISISFQSPFVFTKNAPEMKVQLEPAEDETHIKIHSSSSTYASGTIVCKQERLVEEQNISLSSIHKRCKSVVSSEEFYNIGHGGFQYGTVFQNKGDVHYGEELKEAFSVVTVPEELLSQLHDYCIHPVVLDFLMQLAPVTVAHGFSSRPGFPAKIGSLTVFEPLQPEMIVYVRAIDVGVDHFEVCGCFTDKEGRILVELKHVMIKYLGSHSRVVEEYFFHNDFRVVSEDIKSSQARKALVFSDQVGVSKAMQPHLSSMSKYIPFAHAKEFLNHGFPTLLANLNISDIKKNFEEVLFMWGEEELTSVKTETVLENIVNCCEIFRQLVLELRASNFPNSIRVITYRSAENTVDRISPGFALSGMTRACAAEMADLSFQLIDISSVSTEDIRALSEVLKSYPCSKYQELVVKDGLIFKSDIVHTPMESIESSGGSMSSSMSEACIFQTADPYRMTSLSAISCEVKKKDIQQKSVEIQLSKISVHSSDYFPVSVSDLHFGKTIYWNKHTSQNHQLLALDFSGTVTAVGKDVSKLKVGDHVVSCYPVLASSAIMVPEEACYKTKRLPFLKEAPCVSYFVLAWEILYKALTRVKEQRRLGIISSVPDSGLLKVLAQTANKSGWNVIVGTQCNGLFVNADKMDAFVLLPPFDESLLAKAGNFPGVRHILIVCESQSQCLLAQSVFQNVKDSVRMQTLQMSSIIQRGSLIAQKPHIYRWLKSMHLDRKSFVLEHSTFQRLTSGSIDFLPVEESESYFSSKTVPVVALGKDDSRGTLSKIPLLPKPNQLFQKNSMYIVTGGLTGLGFETVKFISQKGGEYIVILSRSSPTPDIQQEICNLEKQYGAHIICMGCDVSVSEHVLRAIGLIGKKFPSCPIRGVFHSAVVLHDGLIESLDKSLYEKVLKPKVNGALNLHHATKHCKLDYFVCYSSVAAFIGNVSQTNYAAANSFLDIFCHYRRNIGLAGQSINWGPLNLGLLLNKDHFQRFLEAKGLMVMDVTEIRESLEQCLQLNKPQQAICKFNFKNMKYNVMSQNASLTMRMTALVEEAMQKDKLKESRSGHNAASSSPSGYIRSVLSETIGVDKNELNDDSPLSALGIDSMLAMTLQNLIFQERGVNVPLVQLLDPNSTLSTLISNLMEGTEGESQNDDQKEGMIDDMFTRL</sequence>
<dbReference type="Pfam" id="PF08240">
    <property type="entry name" value="ADH_N"/>
    <property type="match status" value="1"/>
</dbReference>
<dbReference type="Ensembl" id="ENSOMYT00000054584.2">
    <property type="protein sequence ID" value="ENSOMYP00000050234.2"/>
    <property type="gene ID" value="ENSOMYG00000022816.2"/>
</dbReference>
<evidence type="ECO:0000259" key="9">
    <source>
        <dbReference type="PROSITE" id="PS52004"/>
    </source>
</evidence>
<dbReference type="SMART" id="SM00822">
    <property type="entry name" value="PKS_KR"/>
    <property type="match status" value="1"/>
</dbReference>
<dbReference type="InterPro" id="IPR016035">
    <property type="entry name" value="Acyl_Trfase/lysoPLipase"/>
</dbReference>
<dbReference type="PROSITE" id="PS50075">
    <property type="entry name" value="CARRIER"/>
    <property type="match status" value="1"/>
</dbReference>
<dbReference type="InterPro" id="IPR050444">
    <property type="entry name" value="Polyketide_Synthase"/>
</dbReference>
<dbReference type="InterPro" id="IPR049552">
    <property type="entry name" value="PKS_DH_N"/>
</dbReference>
<evidence type="ECO:0000256" key="4">
    <source>
        <dbReference type="ARBA" id="ARBA00022679"/>
    </source>
</evidence>
<keyword evidence="3" id="KW-0597">Phosphoprotein</keyword>
<dbReference type="UniPathway" id="UPA00094"/>
<evidence type="ECO:0000256" key="5">
    <source>
        <dbReference type="ARBA" id="ARBA00048404"/>
    </source>
</evidence>
<reference evidence="11" key="1">
    <citation type="submission" date="2020-07" db="EMBL/GenBank/DDBJ databases">
        <title>A long reads based de novo assembly of the rainbow trout Arlee double haploid line genome.</title>
        <authorList>
            <person name="Gao G."/>
            <person name="Palti Y."/>
        </authorList>
    </citation>
    <scope>NUCLEOTIDE SEQUENCE [LARGE SCALE GENOMIC DNA]</scope>
</reference>
<dbReference type="InterPro" id="IPR009081">
    <property type="entry name" value="PP-bd_ACP"/>
</dbReference>
<evidence type="ECO:0000259" key="8">
    <source>
        <dbReference type="PROSITE" id="PS50075"/>
    </source>
</evidence>
<evidence type="ECO:0000313" key="11">
    <source>
        <dbReference type="Ensembl" id="ENSOMYP00000050234.2"/>
    </source>
</evidence>
<dbReference type="SUPFAM" id="SSF50129">
    <property type="entry name" value="GroES-like"/>
    <property type="match status" value="1"/>
</dbReference>
<dbReference type="InterPro" id="IPR020841">
    <property type="entry name" value="PKS_Beta-ketoAc_synthase_dom"/>
</dbReference>
<comment type="catalytic activity">
    <reaction evidence="5">
        <text>holo-[ACP] + malonyl-CoA = malonyl-[ACP] + CoA</text>
        <dbReference type="Rhea" id="RHEA:41792"/>
        <dbReference type="Rhea" id="RHEA-COMP:9623"/>
        <dbReference type="Rhea" id="RHEA-COMP:9685"/>
        <dbReference type="ChEBI" id="CHEBI:57287"/>
        <dbReference type="ChEBI" id="CHEBI:57384"/>
        <dbReference type="ChEBI" id="CHEBI:64479"/>
        <dbReference type="ChEBI" id="CHEBI:78449"/>
        <dbReference type="EC" id="2.3.1.39"/>
    </reaction>
    <physiologicalReaction direction="left-to-right" evidence="5">
        <dbReference type="Rhea" id="RHEA:41793"/>
    </physiologicalReaction>
</comment>
<dbReference type="SUPFAM" id="SSF55048">
    <property type="entry name" value="Probable ACP-binding domain of malonyl-CoA ACP transacylase"/>
    <property type="match status" value="1"/>
</dbReference>
<dbReference type="SUPFAM" id="SSF51735">
    <property type="entry name" value="NAD(P)-binding Rossmann-fold domains"/>
    <property type="match status" value="1"/>
</dbReference>
<accession>A0A8C7REA9</accession>
<dbReference type="SUPFAM" id="SSF47336">
    <property type="entry name" value="ACP-like"/>
    <property type="match status" value="1"/>
</dbReference>
<dbReference type="InterPro" id="IPR057326">
    <property type="entry name" value="KR_dom"/>
</dbReference>
<dbReference type="Gene3D" id="3.40.47.10">
    <property type="match status" value="1"/>
</dbReference>
<evidence type="ECO:0000256" key="7">
    <source>
        <dbReference type="SAM" id="MobiDB-lite"/>
    </source>
</evidence>
<keyword evidence="12" id="KW-1185">Reference proteome</keyword>
<dbReference type="InterPro" id="IPR013968">
    <property type="entry name" value="PKS_KR"/>
</dbReference>
<dbReference type="PROSITE" id="PS52019">
    <property type="entry name" value="PKS_MFAS_DH"/>
    <property type="match status" value="1"/>
</dbReference>
<dbReference type="InterPro" id="IPR049551">
    <property type="entry name" value="PKS_DH_C"/>
</dbReference>
<dbReference type="GO" id="GO:0004314">
    <property type="term" value="F:[acyl-carrier-protein] S-malonyltransferase activity"/>
    <property type="evidence" value="ECO:0007669"/>
    <property type="project" value="UniProtKB-EC"/>
</dbReference>
<dbReference type="GO" id="GO:0004315">
    <property type="term" value="F:3-oxoacyl-[acyl-carrier-protein] synthase activity"/>
    <property type="evidence" value="ECO:0007669"/>
    <property type="project" value="InterPro"/>
</dbReference>
<evidence type="ECO:0000256" key="6">
    <source>
        <dbReference type="PROSITE-ProRule" id="PRU01363"/>
    </source>
</evidence>
<dbReference type="InterPro" id="IPR013154">
    <property type="entry name" value="ADH-like_N"/>
</dbReference>
<protein>
    <recommendedName>
        <fullName evidence="13">Carrier domain-containing protein</fullName>
    </recommendedName>
</protein>
<dbReference type="Pfam" id="PF00698">
    <property type="entry name" value="Acyl_transf_1"/>
    <property type="match status" value="1"/>
</dbReference>
<reference evidence="11" key="2">
    <citation type="submission" date="2025-08" db="UniProtKB">
        <authorList>
            <consortium name="Ensembl"/>
        </authorList>
    </citation>
    <scope>IDENTIFICATION</scope>
</reference>
<dbReference type="InterPro" id="IPR036291">
    <property type="entry name" value="NAD(P)-bd_dom_sf"/>
</dbReference>
<evidence type="ECO:0008006" key="13">
    <source>
        <dbReference type="Google" id="ProtNLM"/>
    </source>
</evidence>
<feature type="domain" description="Carrier" evidence="8">
    <location>
        <begin position="2022"/>
        <end position="2097"/>
    </location>
</feature>
<dbReference type="Pfam" id="PF02801">
    <property type="entry name" value="Ketoacyl-synt_C"/>
    <property type="match status" value="1"/>
</dbReference>
<feature type="active site" description="Proton acceptor; for dehydratase activity" evidence="6">
    <location>
        <position position="931"/>
    </location>
</feature>
<dbReference type="Gene3D" id="3.30.70.3290">
    <property type="match status" value="1"/>
</dbReference>
<dbReference type="InterPro" id="IPR014031">
    <property type="entry name" value="Ketoacyl_synth_C"/>
</dbReference>